<protein>
    <submittedName>
        <fullName evidence="1">Putative secreted protein</fullName>
    </submittedName>
</protein>
<dbReference type="VEuPathDB" id="VectorBase:LLONM1_011444"/>
<accession>A0A7G3APR8</accession>
<dbReference type="Pfam" id="PF16062">
    <property type="entry name" value="MavL-like"/>
    <property type="match status" value="1"/>
</dbReference>
<organism evidence="1">
    <name type="scientific">Lutzomyia longipalpis</name>
    <name type="common">Sand fly</name>
    <dbReference type="NCBI Taxonomy" id="7200"/>
    <lineage>
        <taxon>Eukaryota</taxon>
        <taxon>Metazoa</taxon>
        <taxon>Ecdysozoa</taxon>
        <taxon>Arthropoda</taxon>
        <taxon>Hexapoda</taxon>
        <taxon>Insecta</taxon>
        <taxon>Pterygota</taxon>
        <taxon>Neoptera</taxon>
        <taxon>Endopterygota</taxon>
        <taxon>Diptera</taxon>
        <taxon>Nematocera</taxon>
        <taxon>Psychodoidea</taxon>
        <taxon>Psychodidae</taxon>
        <taxon>Lutzomyia</taxon>
        <taxon>Lutzomyia</taxon>
    </lineage>
</organism>
<proteinExistence type="predicted"/>
<dbReference type="EMBL" id="GITU01004730">
    <property type="protein sequence ID" value="MBC1173433.1"/>
    <property type="molecule type" value="Transcribed_RNA"/>
</dbReference>
<dbReference type="AlphaFoldDB" id="A0A7G3APR8"/>
<dbReference type="InterPro" id="IPR032063">
    <property type="entry name" value="MavL-like"/>
</dbReference>
<name>A0A7G3APR8_LUTLO</name>
<evidence type="ECO:0000313" key="1">
    <source>
        <dbReference type="EMBL" id="MBC1173433.1"/>
    </source>
</evidence>
<reference evidence="1" key="1">
    <citation type="journal article" date="2020" name="BMC">
        <title>Leishmania infection induces a limited differential gene expression in the sand fly midgut.</title>
        <authorList>
            <person name="Coutinho-Abreu I.V."/>
            <person name="Serafim T.D."/>
            <person name="Meneses C."/>
            <person name="Kamhawi S."/>
            <person name="Oliveira F."/>
            <person name="Valenzuela J.G."/>
        </authorList>
    </citation>
    <scope>NUCLEOTIDE SEQUENCE</scope>
    <source>
        <strain evidence="1">Jacobina</strain>
        <tissue evidence="1">Midgut</tissue>
    </source>
</reference>
<sequence>MTQWQEEYFFRIFATVALAMFTKMNSVFCIHFENFTENCWIKNNSLLNNNEVDDPYFWNKHPNKGIIMRFSSETISNDASRKDDDYLHIKTYSASPNSFPGNEYWMKKITSNKDSTSYLASHSFIAELHNPLVNSRMVSGKNLHIAMEYDGLMHISEYSARELENRYKYFEET</sequence>